<dbReference type="Gene3D" id="3.40.50.2300">
    <property type="match status" value="1"/>
</dbReference>
<dbReference type="GO" id="GO:0003677">
    <property type="term" value="F:DNA binding"/>
    <property type="evidence" value="ECO:0007669"/>
    <property type="project" value="InterPro"/>
</dbReference>
<dbReference type="EMBL" id="SOZE01000007">
    <property type="protein sequence ID" value="TFF38191.1"/>
    <property type="molecule type" value="Genomic_DNA"/>
</dbReference>
<reference evidence="4 5" key="1">
    <citation type="journal article" date="2017" name="Int. J. Syst. Evol. Microbiol.">
        <title>Mucilaginibacterpsychrotolerans sp. nov., isolated from peatlands.</title>
        <authorList>
            <person name="Deng Y."/>
            <person name="Shen L."/>
            <person name="Xu B."/>
            <person name="Liu Y."/>
            <person name="Gu Z."/>
            <person name="Liu H."/>
            <person name="Zhou Y."/>
        </authorList>
    </citation>
    <scope>NUCLEOTIDE SEQUENCE [LARGE SCALE GENOMIC DNA]</scope>
    <source>
        <strain evidence="4 5">NH7-4</strain>
    </source>
</reference>
<evidence type="ECO:0000259" key="3">
    <source>
        <dbReference type="PROSITE" id="PS50930"/>
    </source>
</evidence>
<dbReference type="Gene3D" id="2.40.50.1020">
    <property type="entry name" value="LytTr DNA-binding domain"/>
    <property type="match status" value="1"/>
</dbReference>
<dbReference type="InterPro" id="IPR011006">
    <property type="entry name" value="CheY-like_superfamily"/>
</dbReference>
<dbReference type="PANTHER" id="PTHR37299:SF1">
    <property type="entry name" value="STAGE 0 SPORULATION PROTEIN A HOMOLOG"/>
    <property type="match status" value="1"/>
</dbReference>
<keyword evidence="1" id="KW-0597">Phosphoprotein</keyword>
<proteinExistence type="predicted"/>
<gene>
    <name evidence="4" type="ORF">E2R66_09140</name>
</gene>
<accession>A0A4Y8SHM6</accession>
<dbReference type="Proteomes" id="UP000297540">
    <property type="component" value="Unassembled WGS sequence"/>
</dbReference>
<dbReference type="AlphaFoldDB" id="A0A4Y8SHM6"/>
<dbReference type="SUPFAM" id="SSF52172">
    <property type="entry name" value="CheY-like"/>
    <property type="match status" value="1"/>
</dbReference>
<dbReference type="Pfam" id="PF00072">
    <property type="entry name" value="Response_reg"/>
    <property type="match status" value="1"/>
</dbReference>
<protein>
    <submittedName>
        <fullName evidence="4">Response regulator transcription factor</fullName>
    </submittedName>
</protein>
<evidence type="ECO:0000259" key="2">
    <source>
        <dbReference type="PROSITE" id="PS50110"/>
    </source>
</evidence>
<dbReference type="InterPro" id="IPR007492">
    <property type="entry name" value="LytTR_DNA-bd_dom"/>
</dbReference>
<feature type="modified residue" description="4-aspartylphosphate" evidence="1">
    <location>
        <position position="53"/>
    </location>
</feature>
<evidence type="ECO:0000256" key="1">
    <source>
        <dbReference type="PROSITE-ProRule" id="PRU00169"/>
    </source>
</evidence>
<evidence type="ECO:0000313" key="4">
    <source>
        <dbReference type="EMBL" id="TFF38191.1"/>
    </source>
</evidence>
<dbReference type="InterPro" id="IPR046947">
    <property type="entry name" value="LytR-like"/>
</dbReference>
<dbReference type="SMART" id="SM00448">
    <property type="entry name" value="REC"/>
    <property type="match status" value="1"/>
</dbReference>
<evidence type="ECO:0000313" key="5">
    <source>
        <dbReference type="Proteomes" id="UP000297540"/>
    </source>
</evidence>
<feature type="domain" description="HTH LytTR-type" evidence="3">
    <location>
        <begin position="176"/>
        <end position="234"/>
    </location>
</feature>
<dbReference type="GO" id="GO:0000156">
    <property type="term" value="F:phosphorelay response regulator activity"/>
    <property type="evidence" value="ECO:0007669"/>
    <property type="project" value="InterPro"/>
</dbReference>
<dbReference type="SMART" id="SM00850">
    <property type="entry name" value="LytTR"/>
    <property type="match status" value="1"/>
</dbReference>
<dbReference type="InterPro" id="IPR001789">
    <property type="entry name" value="Sig_transdc_resp-reg_receiver"/>
</dbReference>
<organism evidence="4 5">
    <name type="scientific">Mucilaginibacter psychrotolerans</name>
    <dbReference type="NCBI Taxonomy" id="1524096"/>
    <lineage>
        <taxon>Bacteria</taxon>
        <taxon>Pseudomonadati</taxon>
        <taxon>Bacteroidota</taxon>
        <taxon>Sphingobacteriia</taxon>
        <taxon>Sphingobacteriales</taxon>
        <taxon>Sphingobacteriaceae</taxon>
        <taxon>Mucilaginibacter</taxon>
    </lineage>
</organism>
<dbReference type="PROSITE" id="PS50930">
    <property type="entry name" value="HTH_LYTTR"/>
    <property type="match status" value="1"/>
</dbReference>
<sequence length="236" mass="26995">MRCIIIDDEPLALELLADNLQQVPRLQLVASCRSAAQAMEVLRTEAVDLIFCDIQMPGITGLQFIKSLAQKPMVIFITAHHEFALDGFELDVVDYLLKPVPLERFLKACNKALHLYDMHNKPAAAAPERNRDHLFVYADYNLVRINHGEITYIEGLKDYVKLHRTGVAKPLLSRITIKALEEQLPADQFFRTHKSYIVNLGYVQSVRKGRIKLNDVEVPYTDNYRDVISRMTGKVF</sequence>
<name>A0A4Y8SHM6_9SPHI</name>
<dbReference type="PANTHER" id="PTHR37299">
    <property type="entry name" value="TRANSCRIPTIONAL REGULATOR-RELATED"/>
    <property type="match status" value="1"/>
</dbReference>
<keyword evidence="5" id="KW-1185">Reference proteome</keyword>
<dbReference type="OrthoDB" id="9787344at2"/>
<comment type="caution">
    <text evidence="4">The sequence shown here is derived from an EMBL/GenBank/DDBJ whole genome shotgun (WGS) entry which is preliminary data.</text>
</comment>
<dbReference type="Pfam" id="PF04397">
    <property type="entry name" value="LytTR"/>
    <property type="match status" value="1"/>
</dbReference>
<dbReference type="RefSeq" id="WP_133230107.1">
    <property type="nucleotide sequence ID" value="NZ_SOZE01000007.1"/>
</dbReference>
<feature type="domain" description="Response regulatory" evidence="2">
    <location>
        <begin position="2"/>
        <end position="113"/>
    </location>
</feature>
<dbReference type="PROSITE" id="PS50110">
    <property type="entry name" value="RESPONSE_REGULATORY"/>
    <property type="match status" value="1"/>
</dbReference>